<dbReference type="NCBIfam" id="NF041239">
    <property type="entry name" value="Moor_selen_rel"/>
    <property type="match status" value="1"/>
</dbReference>
<dbReference type="OrthoDB" id="6166645at2"/>
<sequence length="106" mass="11487">MTPVILTPAARAWVLAQGGVLTVRAAPQHGCCGGHAAVPRAEVRVPEAREDYQALSLEGVTVYLARALSEGPYRVDVEGFWRWKRLVVEGAVSPWRPAGHTKTEGQ</sequence>
<dbReference type="InterPro" id="IPR049744">
    <property type="entry name" value="CC/Se_fam"/>
</dbReference>
<accession>Q0A539</accession>
<organism evidence="1 2">
    <name type="scientific">Alkalilimnicola ehrlichii (strain ATCC BAA-1101 / DSM 17681 / MLHE-1)</name>
    <dbReference type="NCBI Taxonomy" id="187272"/>
    <lineage>
        <taxon>Bacteria</taxon>
        <taxon>Pseudomonadati</taxon>
        <taxon>Pseudomonadota</taxon>
        <taxon>Gammaproteobacteria</taxon>
        <taxon>Chromatiales</taxon>
        <taxon>Ectothiorhodospiraceae</taxon>
        <taxon>Alkalilimnicola</taxon>
    </lineage>
</organism>
<dbReference type="EMBL" id="CP000453">
    <property type="protein sequence ID" value="ABI58048.1"/>
    <property type="molecule type" value="Genomic_DNA"/>
</dbReference>
<dbReference type="HOGENOM" id="CLU_2273445_0_0_6"/>
<evidence type="ECO:0000313" key="1">
    <source>
        <dbReference type="EMBL" id="ABI58048.1"/>
    </source>
</evidence>
<reference evidence="2" key="1">
    <citation type="submission" date="2006-08" db="EMBL/GenBank/DDBJ databases">
        <title>Complete sequence of Alkalilimnicola ehrilichei MLHE-1.</title>
        <authorList>
            <person name="Copeland A."/>
            <person name="Lucas S."/>
            <person name="Lapidus A."/>
            <person name="Barry K."/>
            <person name="Detter J.C."/>
            <person name="Glavina del Rio T."/>
            <person name="Hammon N."/>
            <person name="Israni S."/>
            <person name="Dalin E."/>
            <person name="Tice H."/>
            <person name="Pitluck S."/>
            <person name="Sims D."/>
            <person name="Brettin T."/>
            <person name="Bruce D."/>
            <person name="Han C."/>
            <person name="Tapia R."/>
            <person name="Gilna P."/>
            <person name="Schmutz J."/>
            <person name="Larimer F."/>
            <person name="Land M."/>
            <person name="Hauser L."/>
            <person name="Kyrpides N."/>
            <person name="Mikhailova N."/>
            <person name="Oremland R.S."/>
            <person name="Hoeft S.E."/>
            <person name="Switzer-Blum J."/>
            <person name="Kulp T."/>
            <person name="King G."/>
            <person name="Tabita R."/>
            <person name="Witte B."/>
            <person name="Santini J.M."/>
            <person name="Basu P."/>
            <person name="Hollibaugh J.T."/>
            <person name="Xie G."/>
            <person name="Stolz J.F."/>
            <person name="Richardson P."/>
        </authorList>
    </citation>
    <scope>NUCLEOTIDE SEQUENCE [LARGE SCALE GENOMIC DNA]</scope>
    <source>
        <strain evidence="2">ATCC BAA-1101 / DSM 17681 / MLHE-1</strain>
    </source>
</reference>
<keyword evidence="2" id="KW-1185">Reference proteome</keyword>
<dbReference type="KEGG" id="aeh:Mlg_2708"/>
<gene>
    <name evidence="1" type="ordered locus">Mlg_2708</name>
</gene>
<dbReference type="eggNOG" id="ENOG5033BZ1">
    <property type="taxonomic scope" value="Bacteria"/>
</dbReference>
<dbReference type="Proteomes" id="UP000001962">
    <property type="component" value="Chromosome"/>
</dbReference>
<name>Q0A539_ALKEH</name>
<evidence type="ECO:0000313" key="2">
    <source>
        <dbReference type="Proteomes" id="UP000001962"/>
    </source>
</evidence>
<protein>
    <recommendedName>
        <fullName evidence="3">HesB/YadR/YfhF-family protein</fullName>
    </recommendedName>
</protein>
<proteinExistence type="predicted"/>
<dbReference type="RefSeq" id="WP_011630441.1">
    <property type="nucleotide sequence ID" value="NC_008340.1"/>
</dbReference>
<dbReference type="AlphaFoldDB" id="Q0A539"/>
<evidence type="ECO:0008006" key="3">
    <source>
        <dbReference type="Google" id="ProtNLM"/>
    </source>
</evidence>